<dbReference type="Gene3D" id="1.20.1260.110">
    <property type="entry name" value="DNA integrity scanning linker region"/>
    <property type="match status" value="1"/>
</dbReference>
<dbReference type="AlphaFoldDB" id="A0A6V8P5N5"/>
<sequence>MVLRISTELERYICELGTEGRLIEMQLNELMGTVVDDHANLIRDYAVSDSPKRIKEIRDTLEQRRPKELLSLSDIADILGYPTDVNLLEYSVSSRGYRILSKVPHLPVSTRCSKMRGPAMLPSLVTCPMIIVVSPSSLASLINLRALSLTWSILPGEELASGVYIVWIESTIRRQGDSFLASSSIT</sequence>
<dbReference type="InterPro" id="IPR038331">
    <property type="entry name" value="DisA_sf"/>
</dbReference>
<comment type="caution">
    <text evidence="2">The sequence shown here is derived from an EMBL/GenBank/DDBJ whole genome shotgun (WGS) entry which is preliminary data.</text>
</comment>
<dbReference type="InterPro" id="IPR018906">
    <property type="entry name" value="DNA_integrity_scan_DisA_link"/>
</dbReference>
<dbReference type="EMBL" id="BLRX01000598">
    <property type="protein sequence ID" value="GFP26421.1"/>
    <property type="molecule type" value="Genomic_DNA"/>
</dbReference>
<feature type="non-terminal residue" evidence="2">
    <location>
        <position position="1"/>
    </location>
</feature>
<dbReference type="Pfam" id="PF10635">
    <property type="entry name" value="DisA-linker"/>
    <property type="match status" value="1"/>
</dbReference>
<evidence type="ECO:0000259" key="1">
    <source>
        <dbReference type="Pfam" id="PF10635"/>
    </source>
</evidence>
<evidence type="ECO:0000313" key="3">
    <source>
        <dbReference type="Proteomes" id="UP000543224"/>
    </source>
</evidence>
<organism evidence="2 3">
    <name type="scientific">Candidatus Hakubella thermalkaliphila</name>
    <dbReference type="NCBI Taxonomy" id="2754717"/>
    <lineage>
        <taxon>Bacteria</taxon>
        <taxon>Bacillati</taxon>
        <taxon>Actinomycetota</taxon>
        <taxon>Actinomycetota incertae sedis</taxon>
        <taxon>Candidatus Hakubellales</taxon>
        <taxon>Candidatus Hakubellaceae</taxon>
        <taxon>Candidatus Hakubella</taxon>
    </lineage>
</organism>
<reference evidence="2 3" key="1">
    <citation type="journal article" date="2020" name="Front. Microbiol.">
        <title>Single-cell genomics of novel Actinobacteria with the Wood-Ljungdahl pathway discovered in a serpentinizing system.</title>
        <authorList>
            <person name="Merino N."/>
            <person name="Kawai M."/>
            <person name="Boyd E.S."/>
            <person name="Colman D.R."/>
            <person name="McGlynn S.E."/>
            <person name="Nealson K.H."/>
            <person name="Kurokawa K."/>
            <person name="Hongoh Y."/>
        </authorList>
    </citation>
    <scope>NUCLEOTIDE SEQUENCE [LARGE SCALE GENOMIC DNA]</scope>
    <source>
        <strain evidence="2 3">S25</strain>
    </source>
</reference>
<gene>
    <name evidence="2" type="ORF">HKBW3S25_01914</name>
</gene>
<name>A0A6V8P5N5_9ACTN</name>
<proteinExistence type="predicted"/>
<protein>
    <submittedName>
        <fullName evidence="2">Diadenylate cyclase</fullName>
    </submittedName>
</protein>
<accession>A0A6V8P5N5</accession>
<feature type="non-terminal residue" evidence="2">
    <location>
        <position position="186"/>
    </location>
</feature>
<evidence type="ECO:0000313" key="2">
    <source>
        <dbReference type="EMBL" id="GFP26421.1"/>
    </source>
</evidence>
<dbReference type="Proteomes" id="UP000543224">
    <property type="component" value="Unassembled WGS sequence"/>
</dbReference>
<feature type="domain" description="DNA integrity scanning DisA linker region" evidence="1">
    <location>
        <begin position="1"/>
        <end position="86"/>
    </location>
</feature>